<feature type="transmembrane region" description="Helical" evidence="1">
    <location>
        <begin position="6"/>
        <end position="25"/>
    </location>
</feature>
<dbReference type="GeneID" id="26625126"/>
<dbReference type="KEGG" id="vg:26625126"/>
<keyword evidence="1" id="KW-0812">Transmembrane</keyword>
<accession>A0A0N9P6I8</accession>
<keyword evidence="3" id="KW-1185">Reference proteome</keyword>
<dbReference type="RefSeq" id="YP_009197925.1">
    <property type="nucleotide sequence ID" value="NC_028787.1"/>
</dbReference>
<sequence>MNPYLFSIVLLIGLAIEVALYVILYTSSNNPYNVFNQL</sequence>
<reference evidence="2 3" key="1">
    <citation type="journal article" date="2015" name="Environ. Microbiol.">
        <title>Novel viral genomes identified from six metagenomes reveal wide distribution of archaeal viruses and high viral diversity in terrestrial hot springs.</title>
        <authorList>
            <person name="Gudbergsdottir S.R."/>
            <person name="Menzel P."/>
            <person name="Krogh A."/>
            <person name="Young M."/>
            <person name="Peng X."/>
        </authorList>
    </citation>
    <scope>NUCLEOTIDE SEQUENCE [LARGE SCALE GENOMIC DNA]</scope>
    <source>
        <strain evidence="2 3">ABV3</strain>
    </source>
</reference>
<proteinExistence type="predicted"/>
<protein>
    <submittedName>
        <fullName evidence="2">Uncharacterized protein</fullName>
    </submittedName>
</protein>
<keyword evidence="1" id="KW-1133">Transmembrane helix</keyword>
<name>A0A0N9P6I8_9VIRU</name>
<dbReference type="Proteomes" id="UP000202152">
    <property type="component" value="Segment"/>
</dbReference>
<evidence type="ECO:0000256" key="1">
    <source>
        <dbReference type="SAM" id="Phobius"/>
    </source>
</evidence>
<organism evidence="2 3">
    <name type="scientific">Acidianus bottle-shaped virus 3 strain ABV3</name>
    <dbReference type="NCBI Taxonomy" id="1732174"/>
    <lineage>
        <taxon>Viruses</taxon>
        <taxon>Viruses incertae sedis</taxon>
        <taxon>Ampullaviridae</taxon>
        <taxon>Bottigliavirus</taxon>
        <taxon>Bottigliavirus krisuvikense</taxon>
        <taxon>Bottigliavirus ABV3</taxon>
    </lineage>
</organism>
<dbReference type="EMBL" id="KP282674">
    <property type="protein sequence ID" value="ALG96848.1"/>
    <property type="molecule type" value="Genomic_DNA"/>
</dbReference>
<evidence type="ECO:0000313" key="3">
    <source>
        <dbReference type="Proteomes" id="UP000202152"/>
    </source>
</evidence>
<keyword evidence="1" id="KW-0472">Membrane</keyword>
<evidence type="ECO:0000313" key="2">
    <source>
        <dbReference type="EMBL" id="ALG96848.1"/>
    </source>
</evidence>